<dbReference type="EMBL" id="KE145357">
    <property type="protein sequence ID" value="EPE34241.1"/>
    <property type="molecule type" value="Genomic_DNA"/>
</dbReference>
<proteinExistence type="predicted"/>
<dbReference type="GeneID" id="19466307"/>
<name>S3DQD2_GLAL2</name>
<dbReference type="eggNOG" id="ENOG502T6F8">
    <property type="taxonomic scope" value="Eukaryota"/>
</dbReference>
<protein>
    <submittedName>
        <fullName evidence="2">Uncharacterized protein</fullName>
    </submittedName>
</protein>
<reference evidence="2 3" key="1">
    <citation type="journal article" date="2013" name="BMC Genomics">
        <title>Genomics-driven discovery of the pneumocandin biosynthetic gene cluster in the fungus Glarea lozoyensis.</title>
        <authorList>
            <person name="Chen L."/>
            <person name="Yue Q."/>
            <person name="Zhang X."/>
            <person name="Xiang M."/>
            <person name="Wang C."/>
            <person name="Li S."/>
            <person name="Che Y."/>
            <person name="Ortiz-Lopez F.J."/>
            <person name="Bills G.F."/>
            <person name="Liu X."/>
            <person name="An Z."/>
        </authorList>
    </citation>
    <scope>NUCLEOTIDE SEQUENCE [LARGE SCALE GENOMIC DNA]</scope>
    <source>
        <strain evidence="3">ATCC 20868 / MF5171</strain>
    </source>
</reference>
<dbReference type="AlphaFoldDB" id="S3DQD2"/>
<dbReference type="RefSeq" id="XP_008079393.1">
    <property type="nucleotide sequence ID" value="XM_008081202.1"/>
</dbReference>
<dbReference type="STRING" id="1116229.S3DQD2"/>
<sequence>MSSKSRSSKAQGSSSRPTPSSPPVSFLFIVNELPTNDNPEHEGSVEALYVDGRWRPPVDIRGFFAQEPGAVYRWKDGTITRASEFGWSTQQLGQPPYADGTIFRTYNGFTDYPTYYRAATVFYCNRFDLFFTARGDASVRNIRTCDPEEGWHPLTFHHDGRITRAEHAGDQAHTRVREADWITQLIPTNYRAASGNTTSGGLAGLLPIVISLVAFSCTDPYQLDEILMVDRAWRGHRWHGHRRDTGRIGGRGVITTVYLDPDNPEGSNPNTLWDVEYGNTPIFR</sequence>
<evidence type="ECO:0000313" key="3">
    <source>
        <dbReference type="Proteomes" id="UP000016922"/>
    </source>
</evidence>
<gene>
    <name evidence="2" type="ORF">GLAREA_07254</name>
</gene>
<accession>S3DQD2</accession>
<dbReference type="OrthoDB" id="5243686at2759"/>
<evidence type="ECO:0000256" key="1">
    <source>
        <dbReference type="SAM" id="MobiDB-lite"/>
    </source>
</evidence>
<feature type="compositionally biased region" description="Low complexity" evidence="1">
    <location>
        <begin position="1"/>
        <end position="18"/>
    </location>
</feature>
<organism evidence="2 3">
    <name type="scientific">Glarea lozoyensis (strain ATCC 20868 / MF5171)</name>
    <dbReference type="NCBI Taxonomy" id="1116229"/>
    <lineage>
        <taxon>Eukaryota</taxon>
        <taxon>Fungi</taxon>
        <taxon>Dikarya</taxon>
        <taxon>Ascomycota</taxon>
        <taxon>Pezizomycotina</taxon>
        <taxon>Leotiomycetes</taxon>
        <taxon>Helotiales</taxon>
        <taxon>Helotiaceae</taxon>
        <taxon>Glarea</taxon>
    </lineage>
</organism>
<keyword evidence="3" id="KW-1185">Reference proteome</keyword>
<dbReference type="Proteomes" id="UP000016922">
    <property type="component" value="Unassembled WGS sequence"/>
</dbReference>
<dbReference type="KEGG" id="glz:GLAREA_07254"/>
<dbReference type="HOGENOM" id="CLU_980212_0_0_1"/>
<feature type="region of interest" description="Disordered" evidence="1">
    <location>
        <begin position="1"/>
        <end position="23"/>
    </location>
</feature>
<evidence type="ECO:0000313" key="2">
    <source>
        <dbReference type="EMBL" id="EPE34241.1"/>
    </source>
</evidence>
<dbReference type="OMA" id="ARGNCIT"/>